<name>A0A061DB83_BABBI</name>
<evidence type="ECO:0000256" key="2">
    <source>
        <dbReference type="ARBA" id="ARBA00022448"/>
    </source>
</evidence>
<evidence type="ECO:0000256" key="1">
    <source>
        <dbReference type="ARBA" id="ARBA00004123"/>
    </source>
</evidence>
<keyword evidence="2" id="KW-0813">Transport</keyword>
<dbReference type="Proteomes" id="UP000033188">
    <property type="component" value="Chromosome 3"/>
</dbReference>
<evidence type="ECO:0000313" key="6">
    <source>
        <dbReference type="EMBL" id="CDR97237.1"/>
    </source>
</evidence>
<dbReference type="GO" id="GO:0031267">
    <property type="term" value="F:small GTPase binding"/>
    <property type="evidence" value="ECO:0007669"/>
    <property type="project" value="InterPro"/>
</dbReference>
<protein>
    <submittedName>
        <fullName evidence="6">IMPORTIN 7, 8, putative</fullName>
    </submittedName>
</protein>
<keyword evidence="3" id="KW-0539">Nucleus</keyword>
<feature type="region of interest" description="Disordered" evidence="4">
    <location>
        <begin position="953"/>
        <end position="998"/>
    </location>
</feature>
<dbReference type="PANTHER" id="PTHR10997">
    <property type="entry name" value="IMPORTIN-7, 8, 11"/>
    <property type="match status" value="1"/>
</dbReference>
<dbReference type="GO" id="GO:0005635">
    <property type="term" value="C:nuclear envelope"/>
    <property type="evidence" value="ECO:0007669"/>
    <property type="project" value="TreeGrafter"/>
</dbReference>
<evidence type="ECO:0000259" key="5">
    <source>
        <dbReference type="PROSITE" id="PS50166"/>
    </source>
</evidence>
<dbReference type="AlphaFoldDB" id="A0A061DB83"/>
<gene>
    <name evidence="6" type="ORF">BBBOND_0311400</name>
</gene>
<dbReference type="KEGG" id="bbig:BBBOND_0311400"/>
<dbReference type="GO" id="GO:0005829">
    <property type="term" value="C:cytosol"/>
    <property type="evidence" value="ECO:0007669"/>
    <property type="project" value="TreeGrafter"/>
</dbReference>
<organism evidence="6 7">
    <name type="scientific">Babesia bigemina</name>
    <dbReference type="NCBI Taxonomy" id="5866"/>
    <lineage>
        <taxon>Eukaryota</taxon>
        <taxon>Sar</taxon>
        <taxon>Alveolata</taxon>
        <taxon>Apicomplexa</taxon>
        <taxon>Aconoidasida</taxon>
        <taxon>Piroplasmida</taxon>
        <taxon>Babesiidae</taxon>
        <taxon>Babesia</taxon>
    </lineage>
</organism>
<dbReference type="InterPro" id="IPR011989">
    <property type="entry name" value="ARM-like"/>
</dbReference>
<dbReference type="EMBL" id="LK391709">
    <property type="protein sequence ID" value="CDR97237.1"/>
    <property type="molecule type" value="Genomic_DNA"/>
</dbReference>
<evidence type="ECO:0000313" key="7">
    <source>
        <dbReference type="Proteomes" id="UP000033188"/>
    </source>
</evidence>
<dbReference type="RefSeq" id="XP_012769423.1">
    <property type="nucleotide sequence ID" value="XM_012913969.1"/>
</dbReference>
<dbReference type="OMA" id="WVAKTSW"/>
<dbReference type="InterPro" id="IPR016024">
    <property type="entry name" value="ARM-type_fold"/>
</dbReference>
<feature type="compositionally biased region" description="Acidic residues" evidence="4">
    <location>
        <begin position="961"/>
        <end position="998"/>
    </location>
</feature>
<reference evidence="7" key="1">
    <citation type="journal article" date="2014" name="Nucleic Acids Res.">
        <title>The evolutionary dynamics of variant antigen genes in Babesia reveal a history of genomic innovation underlying host-parasite interaction.</title>
        <authorList>
            <person name="Jackson A.P."/>
            <person name="Otto T.D."/>
            <person name="Darby A."/>
            <person name="Ramaprasad A."/>
            <person name="Xia D."/>
            <person name="Echaide I.E."/>
            <person name="Farber M."/>
            <person name="Gahlot S."/>
            <person name="Gamble J."/>
            <person name="Gupta D."/>
            <person name="Gupta Y."/>
            <person name="Jackson L."/>
            <person name="Malandrin L."/>
            <person name="Malas T.B."/>
            <person name="Moussa E."/>
            <person name="Nair M."/>
            <person name="Reid A.J."/>
            <person name="Sanders M."/>
            <person name="Sharma J."/>
            <person name="Tracey A."/>
            <person name="Quail M.A."/>
            <person name="Weir W."/>
            <person name="Wastling J.M."/>
            <person name="Hall N."/>
            <person name="Willadsen P."/>
            <person name="Lingelbach K."/>
            <person name="Shiels B."/>
            <person name="Tait A."/>
            <person name="Berriman M."/>
            <person name="Allred D.R."/>
            <person name="Pain A."/>
        </authorList>
    </citation>
    <scope>NUCLEOTIDE SEQUENCE [LARGE SCALE GENOMIC DNA]</scope>
    <source>
        <strain evidence="7">Bond</strain>
    </source>
</reference>
<dbReference type="SUPFAM" id="SSF48371">
    <property type="entry name" value="ARM repeat"/>
    <property type="match status" value="1"/>
</dbReference>
<dbReference type="VEuPathDB" id="PiroplasmaDB:BBBOND_0311400"/>
<feature type="domain" description="Importin N-terminal" evidence="5">
    <location>
        <begin position="30"/>
        <end position="100"/>
    </location>
</feature>
<dbReference type="STRING" id="5866.A0A061DB83"/>
<evidence type="ECO:0000256" key="4">
    <source>
        <dbReference type="SAM" id="MobiDB-lite"/>
    </source>
</evidence>
<comment type="subcellular location">
    <subcellularLocation>
        <location evidence="1">Nucleus</location>
    </subcellularLocation>
</comment>
<dbReference type="Gene3D" id="1.25.10.10">
    <property type="entry name" value="Leucine-rich Repeat Variant"/>
    <property type="match status" value="1"/>
</dbReference>
<dbReference type="InterPro" id="IPR001494">
    <property type="entry name" value="Importin-beta_N"/>
</dbReference>
<dbReference type="GeneID" id="24565778"/>
<dbReference type="PROSITE" id="PS50166">
    <property type="entry name" value="IMPORTIN_B_NT"/>
    <property type="match status" value="1"/>
</dbReference>
<dbReference type="GO" id="GO:0006606">
    <property type="term" value="P:protein import into nucleus"/>
    <property type="evidence" value="ECO:0007669"/>
    <property type="project" value="TreeGrafter"/>
</dbReference>
<evidence type="ECO:0000256" key="3">
    <source>
        <dbReference type="ARBA" id="ARBA00023242"/>
    </source>
</evidence>
<dbReference type="OrthoDB" id="760868at2759"/>
<proteinExistence type="predicted"/>
<keyword evidence="7" id="KW-1185">Reference proteome</keyword>
<accession>A0A061DB83</accession>
<sequence>MAAEILLMPESLHRALEGSLSPDQALRQESEEYLYKISTAKGAIPLLLSLISADAVEAPIRLAGAVKLKNIVITHWRDSSVLCAEDRAALWKGIYNAILSVGRENDLIRRQCFEALRHIVFNAEQADVSYIAQRVKTDIEQRSNGDTLLCALKALRKLMYRYEYHAQSMTDEVNAVVDGFFGHLLQVAQDASNAGLESPEAAECIHQVLKVYFSLALLTSPTTETVQSTLQSWMALVQFVLDNPVRWDAVFKTGEHAMMPYVELPDDEESRLHEMPRFKCLKWAIQILTKYMSRQTPQKIEKDEGKMHYVRYLKDGYAALFAKKLVLLLQAEASGGAVFTNNLHHRMWTYLKYTLPLTDVYNASMQPCAAVIVQMIFQTFACNAYDEQKYLEDPESYIQNSPDVSFQLMSPRGTAADFIKDACKFCRADFAPIIISAARDVFRDRGNSVPELYGIMCLVGHTVAGVLQNSKKGKKKMGSGMADMPAEQLLDGEAFITTFVAPLLSSPDKWLRMRAAWLCGHVVRTIHPWRDSQTLLTLYSRLVELLGDQEVIVSVMATGAVLAFFHSSDETLQRTIVEYLPVLLQNLFKLMERVELETVVSTLDEVVDRYSVAVLPFGAQITENVCNALWNSVGNEGVVDKHDEDTSNDEQILARWSMVQTLTSIVRLAAEADTKTMTPNDCEMFAKIAHRTGTLLISLYEHLDLDTLMDYIDDLAMLLSYSVKIIHKVVGYAGEEKAALMGARFADMWKILGLCTKAISGYHANDSEDGDTIQAVMVEISVIRGPVRSLLAYAPNGFTFDIAMQLYALCQKSFDGDDGTHAERLLADVFEVTYNTRACDSILAVAAKELTKGIAETYEAIMNTPTYFQSKIRYAAVVVMYSCRENPPLKSLEDPDTLIKVLLHVSRGCTSKYMCKLYLACFSSLKQNVARYSQDENVQRAIDELLLEAHNVNNGSRMNPELDDMDEEDSDFYTDDDDDYDYESDDDDYDDSYDDDDEFDDGCSPLDNCNYADMCFRVAANKPPL</sequence>